<dbReference type="Proteomes" id="UP000694300">
    <property type="component" value="Unassembled WGS sequence"/>
</dbReference>
<organism evidence="3 4">
    <name type="scientific">Pseudonocardia oceani</name>
    <dbReference type="NCBI Taxonomy" id="2792013"/>
    <lineage>
        <taxon>Bacteria</taxon>
        <taxon>Bacillati</taxon>
        <taxon>Actinomycetota</taxon>
        <taxon>Actinomycetes</taxon>
        <taxon>Pseudonocardiales</taxon>
        <taxon>Pseudonocardiaceae</taxon>
        <taxon>Pseudonocardia</taxon>
    </lineage>
</organism>
<proteinExistence type="predicted"/>
<keyword evidence="3" id="KW-0255">Endonuclease</keyword>
<feature type="domain" description="HNH nuclease" evidence="1">
    <location>
        <begin position="139"/>
        <end position="188"/>
    </location>
</feature>
<comment type="caution">
    <text evidence="3">The sequence shown here is derived from an EMBL/GenBank/DDBJ whole genome shotgun (WGS) entry which is preliminary data.</text>
</comment>
<sequence length="197" mass="23264">MTQCKTCSRCQEPKPIDQFGPSKQTADGLFRYCRPCKRASDNRSYAKHRDRRKPVRHEHYLANRSAYIARATAAYHADRNVVKRRAREWAEDNPERRRQIRLESQARRYAIDPERKREVWRRRHAAIKRGCSVYPFTSAQLEAKVAYWGARCWMCSAPYDAIDHVKPLAKQGPHMLANLRPVCTPCNTRKRDRWPLL</sequence>
<accession>A0ABS6UKU4</accession>
<dbReference type="InterPro" id="IPR002711">
    <property type="entry name" value="HNH"/>
</dbReference>
<protein>
    <submittedName>
        <fullName evidence="3">HNH endonuclease</fullName>
    </submittedName>
</protein>
<reference evidence="3 4" key="1">
    <citation type="submission" date="2020-11" db="EMBL/GenBank/DDBJ databases">
        <title>Pseudonocardia abyssalis sp. nov. and Pseudonocardia oceani sp. nov., description and phylogenomic analysis of two novel actinomycetes isolated from the deep Southern Ocean.</title>
        <authorList>
            <person name="Parra J."/>
        </authorList>
    </citation>
    <scope>NUCLEOTIDE SEQUENCE [LARGE SCALE GENOMIC DNA]</scope>
    <source>
        <strain evidence="3">KRD-185</strain>
        <strain evidence="4">KRD185</strain>
    </source>
</reference>
<name>A0ABS6UKU4_9PSEU</name>
<gene>
    <name evidence="2" type="ORF">I4I82_26405</name>
    <name evidence="3" type="ORF">I4I82_33430</name>
</gene>
<dbReference type="EMBL" id="JADQDF010000001">
    <property type="protein sequence ID" value="MBW0131187.1"/>
    <property type="molecule type" value="Genomic_DNA"/>
</dbReference>
<evidence type="ECO:0000313" key="4">
    <source>
        <dbReference type="Proteomes" id="UP000694300"/>
    </source>
</evidence>
<dbReference type="SMART" id="SM00507">
    <property type="entry name" value="HNHc"/>
    <property type="match status" value="1"/>
</dbReference>
<dbReference type="RefSeq" id="WP_218596149.1">
    <property type="nucleotide sequence ID" value="NZ_JADQDE010000005.1"/>
</dbReference>
<keyword evidence="4" id="KW-1185">Reference proteome</keyword>
<dbReference type="InterPro" id="IPR003615">
    <property type="entry name" value="HNH_nuc"/>
</dbReference>
<evidence type="ECO:0000313" key="2">
    <source>
        <dbReference type="EMBL" id="MBW0131187.1"/>
    </source>
</evidence>
<evidence type="ECO:0000259" key="1">
    <source>
        <dbReference type="SMART" id="SM00507"/>
    </source>
</evidence>
<dbReference type="GO" id="GO:0004519">
    <property type="term" value="F:endonuclease activity"/>
    <property type="evidence" value="ECO:0007669"/>
    <property type="project" value="UniProtKB-KW"/>
</dbReference>
<dbReference type="CDD" id="cd00085">
    <property type="entry name" value="HNHc"/>
    <property type="match status" value="1"/>
</dbReference>
<dbReference type="EMBL" id="JADQDF010000003">
    <property type="protein sequence ID" value="MBW0132551.1"/>
    <property type="molecule type" value="Genomic_DNA"/>
</dbReference>
<keyword evidence="3" id="KW-0540">Nuclease</keyword>
<evidence type="ECO:0000313" key="3">
    <source>
        <dbReference type="EMBL" id="MBW0132551.1"/>
    </source>
</evidence>
<keyword evidence="3" id="KW-0378">Hydrolase</keyword>
<dbReference type="Pfam" id="PF01844">
    <property type="entry name" value="HNH"/>
    <property type="match status" value="1"/>
</dbReference>